<protein>
    <submittedName>
        <fullName evidence="2">Phage portal protein</fullName>
    </submittedName>
</protein>
<evidence type="ECO:0000313" key="2">
    <source>
        <dbReference type="EMBL" id="TWB82612.1"/>
    </source>
</evidence>
<organism evidence="2 3">
    <name type="scientific">Nitrospirillum amazonense</name>
    <dbReference type="NCBI Taxonomy" id="28077"/>
    <lineage>
        <taxon>Bacteria</taxon>
        <taxon>Pseudomonadati</taxon>
        <taxon>Pseudomonadota</taxon>
        <taxon>Alphaproteobacteria</taxon>
        <taxon>Rhodospirillales</taxon>
        <taxon>Azospirillaceae</taxon>
        <taxon>Nitrospirillum</taxon>
    </lineage>
</organism>
<evidence type="ECO:0000313" key="3">
    <source>
        <dbReference type="Proteomes" id="UP000320516"/>
    </source>
</evidence>
<dbReference type="Proteomes" id="UP000320516">
    <property type="component" value="Unassembled WGS sequence"/>
</dbReference>
<dbReference type="EMBL" id="VITV01000001">
    <property type="protein sequence ID" value="TWB82612.1"/>
    <property type="molecule type" value="Genomic_DNA"/>
</dbReference>
<proteinExistence type="predicted"/>
<feature type="region of interest" description="Disordered" evidence="1">
    <location>
        <begin position="436"/>
        <end position="480"/>
    </location>
</feature>
<accession>A0A560KHD5</accession>
<gene>
    <name evidence="2" type="ORF">FBZ87_101320</name>
</gene>
<dbReference type="RefSeq" id="WP_145608628.1">
    <property type="nucleotide sequence ID" value="NZ_JARPAF010000004.1"/>
</dbReference>
<evidence type="ECO:0000256" key="1">
    <source>
        <dbReference type="SAM" id="MobiDB-lite"/>
    </source>
</evidence>
<dbReference type="Pfam" id="PF04860">
    <property type="entry name" value="Phage_portal"/>
    <property type="match status" value="1"/>
</dbReference>
<name>A0A560KHD5_9PROT</name>
<comment type="caution">
    <text evidence="2">The sequence shown here is derived from an EMBL/GenBank/DDBJ whole genome shotgun (WGS) entry which is preliminary data.</text>
</comment>
<sequence>MSSNRDSKGRAVAPGILARASRALGAAVSYTVTGDASSWFGPLDPLPPSAPEVAGRQFDFPSGYNLLQRPKAYEGTRFEALRALADSWDLLRLLIETRKDQMAGLTWTIRVRGAAPTTNAADARPDARIAALTAFLRRPDGVHSWSRWLRLLLEDLLVIDAPTLYVARTLGGRARALQVMDGATIKRVIDPFGRTPLPPAVAYQQELKGLPAVDYTTDDLIYAPRNPRPHRVYGLSPVEQIETTVNIALRRQIWQLQYYTEGNIPEALIGVPDAWTPDQIRQFQTYWDALHEGDTASRRHAKFVPGGVARTFIPIKEPELKGVFDEWLARVACFAFSVSPQAFVAQMNRATAQTAHDAAHEEGLGPTMLWVKELIDDVLDREFDAADLEFAWNDTREVDPVKAATIANIHVRAGIKTLNEVRADIGYPPVPGGDRPLIYTGGGAVPLEQATQGLPGQEPDVRPEPTSDPNPAPTGPEEET</sequence>
<dbReference type="AlphaFoldDB" id="A0A560KHD5"/>
<reference evidence="2 3" key="1">
    <citation type="submission" date="2019-06" db="EMBL/GenBank/DDBJ databases">
        <title>Genomic Encyclopedia of Type Strains, Phase IV (KMG-V): Genome sequencing to study the core and pangenomes of soil and plant-associated prokaryotes.</title>
        <authorList>
            <person name="Whitman W."/>
        </authorList>
    </citation>
    <scope>NUCLEOTIDE SEQUENCE [LARGE SCALE GENOMIC DNA]</scope>
    <source>
        <strain evidence="2 3">BR 12005</strain>
    </source>
</reference>
<dbReference type="InterPro" id="IPR006944">
    <property type="entry name" value="Phage/GTA_portal"/>
</dbReference>